<protein>
    <submittedName>
        <fullName evidence="2">Uncharacterized protein</fullName>
    </submittedName>
</protein>
<sequence length="278" mass="30605">MATTRTPSPDAITKEEFDVLLSQYPALVEAISQSKGAKPGQKTLQELDHYRYVDALEVFGSGKPQREMTRDDVELLVEWKLPHLTPPRRHGKFRPTLMSLVTSNPQPLTKSVIQTALHTYRTAANIPSTLDALTKLRGIGPATASLLLTVHDPSRVIFFSDEAFYWLCCGGSKAPVKYTAKEYQSLRDRAAELTERLGVSATDVEKVAYVLMKRSEAGGKPKAPTEKKAPRAVGKREASSVKRKTSSSQDAAPKAPKDTAPKDAPGVRRSKRLKAQDH</sequence>
<evidence type="ECO:0000313" key="3">
    <source>
        <dbReference type="Proteomes" id="UP000237481"/>
    </source>
</evidence>
<dbReference type="PANTHER" id="PTHR21521:SF0">
    <property type="entry name" value="AMUN, ISOFORM A"/>
    <property type="match status" value="1"/>
</dbReference>
<feature type="region of interest" description="Disordered" evidence="1">
    <location>
        <begin position="217"/>
        <end position="278"/>
    </location>
</feature>
<comment type="caution">
    <text evidence="2">The sequence shown here is derived from an EMBL/GenBank/DDBJ whole genome shotgun (WGS) entry which is preliminary data.</text>
</comment>
<accession>A0A2S4KRF4</accession>
<dbReference type="STRING" id="94208.A0A2S4KRF4"/>
<evidence type="ECO:0000256" key="1">
    <source>
        <dbReference type="SAM" id="MobiDB-lite"/>
    </source>
</evidence>
<organism evidence="2 3">
    <name type="scientific">Tolypocladium paradoxum</name>
    <dbReference type="NCBI Taxonomy" id="94208"/>
    <lineage>
        <taxon>Eukaryota</taxon>
        <taxon>Fungi</taxon>
        <taxon>Dikarya</taxon>
        <taxon>Ascomycota</taxon>
        <taxon>Pezizomycotina</taxon>
        <taxon>Sordariomycetes</taxon>
        <taxon>Hypocreomycetidae</taxon>
        <taxon>Hypocreales</taxon>
        <taxon>Ophiocordycipitaceae</taxon>
        <taxon>Tolypocladium</taxon>
    </lineage>
</organism>
<evidence type="ECO:0000313" key="2">
    <source>
        <dbReference type="EMBL" id="POR32765.1"/>
    </source>
</evidence>
<dbReference type="PANTHER" id="PTHR21521">
    <property type="entry name" value="AMUN, ISOFORM A"/>
    <property type="match status" value="1"/>
</dbReference>
<dbReference type="AlphaFoldDB" id="A0A2S4KRF4"/>
<name>A0A2S4KRF4_9HYPO</name>
<dbReference type="OrthoDB" id="8249012at2759"/>
<gene>
    <name evidence="2" type="ORF">TPAR_07039</name>
</gene>
<proteinExistence type="predicted"/>
<reference evidence="2 3" key="1">
    <citation type="submission" date="2018-01" db="EMBL/GenBank/DDBJ databases">
        <title>Harnessing the power of phylogenomics to disentangle the directionality and signatures of interkingdom host jumping in the parasitic fungal genus Tolypocladium.</title>
        <authorList>
            <person name="Quandt C.A."/>
            <person name="Patterson W."/>
            <person name="Spatafora J.W."/>
        </authorList>
    </citation>
    <scope>NUCLEOTIDE SEQUENCE [LARGE SCALE GENOMIC DNA]</scope>
    <source>
        <strain evidence="2 3">NRBC 100945</strain>
    </source>
</reference>
<dbReference type="EMBL" id="PKSG01000806">
    <property type="protein sequence ID" value="POR32765.1"/>
    <property type="molecule type" value="Genomic_DNA"/>
</dbReference>
<feature type="compositionally biased region" description="Basic and acidic residues" evidence="1">
    <location>
        <begin position="217"/>
        <end position="240"/>
    </location>
</feature>
<feature type="compositionally biased region" description="Basic residues" evidence="1">
    <location>
        <begin position="268"/>
        <end position="278"/>
    </location>
</feature>
<dbReference type="Proteomes" id="UP000237481">
    <property type="component" value="Unassembled WGS sequence"/>
</dbReference>
<keyword evidence="3" id="KW-1185">Reference proteome</keyword>